<comment type="caution">
    <text evidence="1">The sequence shown here is derived from an EMBL/GenBank/DDBJ whole genome shotgun (WGS) entry which is preliminary data.</text>
</comment>
<name>A0A835QAP2_VANPL</name>
<sequence>MKGAEGECCKVKVLKGAEGSEGAELAEGAGGQDSALSELKEAPLAASILVAVHLHEKADLEMGSSFFAF</sequence>
<keyword evidence="2" id="KW-1185">Reference proteome</keyword>
<dbReference type="OrthoDB" id="1936911at2759"/>
<dbReference type="EMBL" id="JADCNL010000010">
    <property type="protein sequence ID" value="KAG0464352.1"/>
    <property type="molecule type" value="Genomic_DNA"/>
</dbReference>
<gene>
    <name evidence="1" type="ORF">HPP92_020421</name>
</gene>
<dbReference type="AlphaFoldDB" id="A0A835QAP2"/>
<evidence type="ECO:0000313" key="2">
    <source>
        <dbReference type="Proteomes" id="UP000636800"/>
    </source>
</evidence>
<evidence type="ECO:0000313" key="1">
    <source>
        <dbReference type="EMBL" id="KAG0464352.1"/>
    </source>
</evidence>
<protein>
    <submittedName>
        <fullName evidence="1">Uncharacterized protein</fullName>
    </submittedName>
</protein>
<dbReference type="Proteomes" id="UP000636800">
    <property type="component" value="Chromosome 10"/>
</dbReference>
<organism evidence="1 2">
    <name type="scientific">Vanilla planifolia</name>
    <name type="common">Vanilla</name>
    <dbReference type="NCBI Taxonomy" id="51239"/>
    <lineage>
        <taxon>Eukaryota</taxon>
        <taxon>Viridiplantae</taxon>
        <taxon>Streptophyta</taxon>
        <taxon>Embryophyta</taxon>
        <taxon>Tracheophyta</taxon>
        <taxon>Spermatophyta</taxon>
        <taxon>Magnoliopsida</taxon>
        <taxon>Liliopsida</taxon>
        <taxon>Asparagales</taxon>
        <taxon>Orchidaceae</taxon>
        <taxon>Vanilloideae</taxon>
        <taxon>Vanilleae</taxon>
        <taxon>Vanilla</taxon>
    </lineage>
</organism>
<reference evidence="1 2" key="1">
    <citation type="journal article" date="2020" name="Nat. Food">
        <title>A phased Vanilla planifolia genome enables genetic improvement of flavour and production.</title>
        <authorList>
            <person name="Hasing T."/>
            <person name="Tang H."/>
            <person name="Brym M."/>
            <person name="Khazi F."/>
            <person name="Huang T."/>
            <person name="Chambers A.H."/>
        </authorList>
    </citation>
    <scope>NUCLEOTIDE SEQUENCE [LARGE SCALE GENOMIC DNA]</scope>
    <source>
        <tissue evidence="1">Leaf</tissue>
    </source>
</reference>
<accession>A0A835QAP2</accession>
<proteinExistence type="predicted"/>